<dbReference type="Pfam" id="PF13432">
    <property type="entry name" value="TPR_16"/>
    <property type="match status" value="2"/>
</dbReference>
<evidence type="ECO:0000256" key="3">
    <source>
        <dbReference type="PROSITE-ProRule" id="PRU00339"/>
    </source>
</evidence>
<dbReference type="PROSITE" id="PS50005">
    <property type="entry name" value="TPR"/>
    <property type="match status" value="1"/>
</dbReference>
<keyword evidence="2 3" id="KW-0802">TPR repeat</keyword>
<dbReference type="SMART" id="SM00028">
    <property type="entry name" value="TPR"/>
    <property type="match status" value="6"/>
</dbReference>
<feature type="compositionally biased region" description="Basic and acidic residues" evidence="4">
    <location>
        <begin position="248"/>
        <end position="264"/>
    </location>
</feature>
<proteinExistence type="predicted"/>
<protein>
    <recommendedName>
        <fullName evidence="7">Tetratricopeptide repeat protein</fullName>
    </recommendedName>
</protein>
<sequence>MEKANEIKRRAQRCIQNGDLDGALNEYEKLVQAQDSDPYNFVLIADLHYKRGDHDQAVQRYLAAVGAYEKAGLYKNAIAVCKKMMRLSLAPSKVLERLATLHALDGLGTEASLYFMQYAETLVRDSRPKEAAEALRKAFDACPEEVKALERLSEAWTLADDPRQAALGMAEAAHAYDRLGQLDQVERCRKRAEQLRPGVMAEFASSSGGRQMQEPAPNVSAYDSNSLDLDPPGDTPSESAGEMPQDGEMVHDRPEGPPRLRLAEDGGAPQRMGDMISLGTESIVPQPFAPPGLDFERVPHSVINSTSNPHSLDSNDGYASGPPRLGADDGFTAGAQTHAAVEASEDHRGDDEARAMLEIAAAEAAAHAEFDDSQLTDEIEEVHEISIDEDDSSHRFEQAVALAERAAHAAEPPIYEIPNDDAAESAPNDAPSFTNDSEPPKLTIADIESLLARAQERFRGGDREGAAELLVEAAMAYERSERLENAASIFRSLARGPQTSPRLLELWLGNCERRGDRREAAEVSCELGDRALNDGNVASASEWFQRACDADPDNAIAPRRLARLAELTSQPAPVAPVALEEAPSPELPSPNHMASVNPPLPPAPEPVGMAPVGANPAPSVSAVEGEDGKVALSLGRAEAVSFDLGALLSEFHRGIEAQLSGDAQSHYDLAMTYREMGLLTQAVDGFRLAAADPAFTHRASEMIGRCLVDEGRFEEAIRELSEVLRSPHLSTESVLGLRYQLALAHETAGDAKAALEEYERVFAQQANYSDVALKLRALRQSLGLA</sequence>
<keyword evidence="1" id="KW-0677">Repeat</keyword>
<evidence type="ECO:0000256" key="4">
    <source>
        <dbReference type="SAM" id="MobiDB-lite"/>
    </source>
</evidence>
<reference evidence="5 6" key="1">
    <citation type="submission" date="2020-04" db="EMBL/GenBank/DDBJ databases">
        <title>Metagenomic profiling of ammonia- and methane-oxidizing microorganisms in a Dutch drinking water treatment plant.</title>
        <authorList>
            <person name="Poghosyan L."/>
            <person name="Leucker S."/>
        </authorList>
    </citation>
    <scope>NUCLEOTIDE SEQUENCE [LARGE SCALE GENOMIC DNA]</scope>
    <source>
        <strain evidence="5">S-RSF-IL-03</strain>
    </source>
</reference>
<evidence type="ECO:0008006" key="7">
    <source>
        <dbReference type="Google" id="ProtNLM"/>
    </source>
</evidence>
<gene>
    <name evidence="5" type="ORF">HOP12_06270</name>
</gene>
<accession>A0A849SH27</accession>
<dbReference type="InterPro" id="IPR019734">
    <property type="entry name" value="TPR_rpt"/>
</dbReference>
<dbReference type="PANTHER" id="PTHR45586:SF1">
    <property type="entry name" value="LIPOPOLYSACCHARIDE ASSEMBLY PROTEIN B"/>
    <property type="match status" value="1"/>
</dbReference>
<dbReference type="InterPro" id="IPR051012">
    <property type="entry name" value="CellSynth/LPSAsmb/PSIAsmb"/>
</dbReference>
<dbReference type="AlphaFoldDB" id="A0A849SH27"/>
<dbReference type="EMBL" id="JABFRW010000071">
    <property type="protein sequence ID" value="NOT33761.1"/>
    <property type="molecule type" value="Genomic_DNA"/>
</dbReference>
<feature type="region of interest" description="Disordered" evidence="4">
    <location>
        <begin position="202"/>
        <end position="268"/>
    </location>
</feature>
<evidence type="ECO:0000256" key="1">
    <source>
        <dbReference type="ARBA" id="ARBA00022737"/>
    </source>
</evidence>
<dbReference type="Proteomes" id="UP000580839">
    <property type="component" value="Unassembled WGS sequence"/>
</dbReference>
<organism evidence="5 6">
    <name type="scientific">Eiseniibacteriota bacterium</name>
    <dbReference type="NCBI Taxonomy" id="2212470"/>
    <lineage>
        <taxon>Bacteria</taxon>
        <taxon>Candidatus Eiseniibacteriota</taxon>
    </lineage>
</organism>
<evidence type="ECO:0000313" key="6">
    <source>
        <dbReference type="Proteomes" id="UP000580839"/>
    </source>
</evidence>
<dbReference type="Gene3D" id="1.25.40.10">
    <property type="entry name" value="Tetratricopeptide repeat domain"/>
    <property type="match status" value="4"/>
</dbReference>
<name>A0A849SH27_UNCEI</name>
<evidence type="ECO:0000313" key="5">
    <source>
        <dbReference type="EMBL" id="NOT33761.1"/>
    </source>
</evidence>
<dbReference type="SUPFAM" id="SSF48452">
    <property type="entry name" value="TPR-like"/>
    <property type="match status" value="3"/>
</dbReference>
<feature type="region of interest" description="Disordered" evidence="4">
    <location>
        <begin position="419"/>
        <end position="440"/>
    </location>
</feature>
<dbReference type="InterPro" id="IPR011990">
    <property type="entry name" value="TPR-like_helical_dom_sf"/>
</dbReference>
<dbReference type="PANTHER" id="PTHR45586">
    <property type="entry name" value="TPR REPEAT-CONTAINING PROTEIN PA4667"/>
    <property type="match status" value="1"/>
</dbReference>
<evidence type="ECO:0000256" key="2">
    <source>
        <dbReference type="ARBA" id="ARBA00022803"/>
    </source>
</evidence>
<feature type="repeat" description="TPR" evidence="3">
    <location>
        <begin position="521"/>
        <end position="554"/>
    </location>
</feature>
<comment type="caution">
    <text evidence="5">The sequence shown here is derived from an EMBL/GenBank/DDBJ whole genome shotgun (WGS) entry which is preliminary data.</text>
</comment>